<reference evidence="1 2" key="1">
    <citation type="submission" date="2015-01" db="EMBL/GenBank/DDBJ databases">
        <title>The Genome Sequence of Capronia semiimmersa CBS27337.</title>
        <authorList>
            <consortium name="The Broad Institute Genomics Platform"/>
            <person name="Cuomo C."/>
            <person name="de Hoog S."/>
            <person name="Gorbushina A."/>
            <person name="Stielow B."/>
            <person name="Teixiera M."/>
            <person name="Abouelleil A."/>
            <person name="Chapman S.B."/>
            <person name="Priest M."/>
            <person name="Young S.K."/>
            <person name="Wortman J."/>
            <person name="Nusbaum C."/>
            <person name="Birren B."/>
        </authorList>
    </citation>
    <scope>NUCLEOTIDE SEQUENCE [LARGE SCALE GENOMIC DNA]</scope>
    <source>
        <strain evidence="1 2">CBS 27337</strain>
    </source>
</reference>
<dbReference type="Proteomes" id="UP000054266">
    <property type="component" value="Unassembled WGS sequence"/>
</dbReference>
<dbReference type="AlphaFoldDB" id="A0A0D2CHZ1"/>
<keyword evidence="2" id="KW-1185">Reference proteome</keyword>
<proteinExistence type="predicted"/>
<gene>
    <name evidence="1" type="ORF">PV04_07142</name>
</gene>
<evidence type="ECO:0000313" key="1">
    <source>
        <dbReference type="EMBL" id="KIW64836.1"/>
    </source>
</evidence>
<protein>
    <submittedName>
        <fullName evidence="1">Uncharacterized protein</fullName>
    </submittedName>
</protein>
<evidence type="ECO:0000313" key="2">
    <source>
        <dbReference type="Proteomes" id="UP000054266"/>
    </source>
</evidence>
<name>A0A0D2CHZ1_9EURO</name>
<dbReference type="EMBL" id="KN846960">
    <property type="protein sequence ID" value="KIW64836.1"/>
    <property type="molecule type" value="Genomic_DNA"/>
</dbReference>
<organism evidence="1 2">
    <name type="scientific">Phialophora macrospora</name>
    <dbReference type="NCBI Taxonomy" id="1851006"/>
    <lineage>
        <taxon>Eukaryota</taxon>
        <taxon>Fungi</taxon>
        <taxon>Dikarya</taxon>
        <taxon>Ascomycota</taxon>
        <taxon>Pezizomycotina</taxon>
        <taxon>Eurotiomycetes</taxon>
        <taxon>Chaetothyriomycetidae</taxon>
        <taxon>Chaetothyriales</taxon>
        <taxon>Herpotrichiellaceae</taxon>
        <taxon>Phialophora</taxon>
    </lineage>
</organism>
<dbReference type="HOGENOM" id="CLU_1927332_0_0_1"/>
<sequence>MNAGNRTTDKKDNEASQAVTTTLAMVASSDSGSIVKQTEADFKHVESGPAHAICETYRQAGLTEEDAEFLSRFTAKEERAIYRKLNRASIGMLPSGYLSHPPADISDYNVAVSVFFIPYYILCEIPSDILW</sequence>
<accession>A0A0D2CHZ1</accession>